<feature type="region of interest" description="Disordered" evidence="2">
    <location>
        <begin position="435"/>
        <end position="483"/>
    </location>
</feature>
<feature type="compositionally biased region" description="Basic and acidic residues" evidence="2">
    <location>
        <begin position="451"/>
        <end position="477"/>
    </location>
</feature>
<keyword evidence="1" id="KW-0732">Signal</keyword>
<accession>A0A285PVB5</accession>
<proteinExistence type="predicted"/>
<dbReference type="PROSITE" id="PS51109">
    <property type="entry name" value="G5"/>
    <property type="match status" value="1"/>
</dbReference>
<feature type="domain" description="G5" evidence="3">
    <location>
        <begin position="373"/>
        <end position="452"/>
    </location>
</feature>
<feature type="compositionally biased region" description="Polar residues" evidence="2">
    <location>
        <begin position="435"/>
        <end position="444"/>
    </location>
</feature>
<dbReference type="InterPro" id="IPR022029">
    <property type="entry name" value="YoaR-like_PG-bd"/>
</dbReference>
<dbReference type="InterPro" id="IPR011098">
    <property type="entry name" value="G5_dom"/>
</dbReference>
<keyword evidence="5" id="KW-1185">Reference proteome</keyword>
<sequence>MKKRIGVIVLVLLLLLLAGAGAGFYYYYSKYINIDAIYPGVTIQGMSVGGMTQEEAKAKVQEYVDQVSQETVTLQVRKKETAFPLSDIGLKCTNMDAVEEAYNLGKTGNVFKRVMEVRELEKKGTDFPLTFSVDKEETKKVVAKKAKKFLAKKKDATIKRVDGKFVITKHVHGIAIDFDANAEKLAEVFDNKDWDHKSVVFPMDYTLDKAKHTKKELSAIKDVLGTYTTSYAGSASGRCANVENGASLINGTVLYPGESFSVYSKVAPFTAANGYHLAGSYSNGQTVQTYGGGICQVSTTLYNAVLRAELNVTERLNHSMTVHYVPLSADAAISGTDKDLKFTNNLDHPIYIQGTAGGSSITFTIYGKEYRASNRKVEYVSQTLSVRGPSEKVIKDNTMEEGKRVVESNGRTGYTARLWKVVYIDGKETKRTQVNSSSYMSTPSVVRVGTKKKEVPKPTTETGKETTKAEDKAKADVEQPNGN</sequence>
<gene>
    <name evidence="4" type="ORF">EHLA_2980</name>
</gene>
<dbReference type="Proteomes" id="UP000217549">
    <property type="component" value="Chromosome I"/>
</dbReference>
<organism evidence="4 5">
    <name type="scientific">Anaerobutyricum hallii</name>
    <dbReference type="NCBI Taxonomy" id="39488"/>
    <lineage>
        <taxon>Bacteria</taxon>
        <taxon>Bacillati</taxon>
        <taxon>Bacillota</taxon>
        <taxon>Clostridia</taxon>
        <taxon>Lachnospirales</taxon>
        <taxon>Lachnospiraceae</taxon>
        <taxon>Anaerobutyricum</taxon>
    </lineage>
</organism>
<evidence type="ECO:0000313" key="4">
    <source>
        <dbReference type="EMBL" id="SOB73534.1"/>
    </source>
</evidence>
<evidence type="ECO:0000256" key="2">
    <source>
        <dbReference type="SAM" id="MobiDB-lite"/>
    </source>
</evidence>
<name>A0A285PVB5_9FIRM</name>
<dbReference type="Gene3D" id="2.20.230.10">
    <property type="entry name" value="Resuscitation-promoting factor rpfb"/>
    <property type="match status" value="1"/>
</dbReference>
<evidence type="ECO:0000259" key="3">
    <source>
        <dbReference type="PROSITE" id="PS51109"/>
    </source>
</evidence>
<evidence type="ECO:0000313" key="5">
    <source>
        <dbReference type="Proteomes" id="UP000217549"/>
    </source>
</evidence>
<dbReference type="Pfam" id="PF04294">
    <property type="entry name" value="VanW"/>
    <property type="match status" value="1"/>
</dbReference>
<dbReference type="InterPro" id="IPR007391">
    <property type="entry name" value="Vancomycin_resist_VanW"/>
</dbReference>
<dbReference type="SMART" id="SM01208">
    <property type="entry name" value="G5"/>
    <property type="match status" value="1"/>
</dbReference>
<dbReference type="InterPro" id="IPR052913">
    <property type="entry name" value="Glycopeptide_resist_protein"/>
</dbReference>
<dbReference type="Pfam" id="PF12229">
    <property type="entry name" value="PG_binding_4"/>
    <property type="match status" value="1"/>
</dbReference>
<dbReference type="RefSeq" id="WP_096241265.1">
    <property type="nucleotide sequence ID" value="NZ_LT907978.1"/>
</dbReference>
<reference evidence="5" key="1">
    <citation type="submission" date="2017-09" db="EMBL/GenBank/DDBJ databases">
        <authorList>
            <person name="Shetty A S."/>
        </authorList>
    </citation>
    <scope>NUCLEOTIDE SEQUENCE [LARGE SCALE GENOMIC DNA]</scope>
</reference>
<protein>
    <submittedName>
        <fullName evidence="4">Vancomycin resistance VanW</fullName>
    </submittedName>
</protein>
<dbReference type="PANTHER" id="PTHR35788:SF1">
    <property type="entry name" value="EXPORTED PROTEIN"/>
    <property type="match status" value="1"/>
</dbReference>
<dbReference type="AlphaFoldDB" id="A0A285PVB5"/>
<dbReference type="STRING" id="39488.ERS852450_01460"/>
<evidence type="ECO:0000256" key="1">
    <source>
        <dbReference type="ARBA" id="ARBA00022729"/>
    </source>
</evidence>
<dbReference type="KEGG" id="ehl:EHLA_2980"/>
<dbReference type="EMBL" id="LT907978">
    <property type="protein sequence ID" value="SOB73534.1"/>
    <property type="molecule type" value="Genomic_DNA"/>
</dbReference>
<dbReference type="Pfam" id="PF07501">
    <property type="entry name" value="G5"/>
    <property type="match status" value="1"/>
</dbReference>
<dbReference type="PANTHER" id="PTHR35788">
    <property type="entry name" value="EXPORTED PROTEIN-RELATED"/>
    <property type="match status" value="1"/>
</dbReference>